<evidence type="ECO:0000313" key="3">
    <source>
        <dbReference type="EMBL" id="BAA32481.1"/>
    </source>
</evidence>
<evidence type="ECO:0000313" key="4">
    <source>
        <dbReference type="EMBL" id="EDL93856.1"/>
    </source>
</evidence>
<dbReference type="RGD" id="621454">
    <property type="gene designation" value="Tpbpa"/>
</dbReference>
<name>F7EWR8_RAT</name>
<reference evidence="3" key="1">
    <citation type="journal article" date="2000" name="Biol. Reprod.">
        <title>A novel secretory protein produced by rat spongiotrophoblast.</title>
        <authorList>
            <person name="Iwatsuki K."/>
            <person name="Shinozaki M."/>
            <person name="Sun W."/>
            <person name="Yagi S."/>
            <person name="Tanaka S."/>
            <person name="Shiota K."/>
        </authorList>
    </citation>
    <scope>NUCLEOTIDE SEQUENCE</scope>
</reference>
<dbReference type="EMBL" id="CH474032">
    <property type="protein sequence ID" value="EDL93856.1"/>
    <property type="molecule type" value="Genomic_DNA"/>
</dbReference>
<feature type="chain" id="PRO_5044731642" evidence="2">
    <location>
        <begin position="18"/>
        <end position="124"/>
    </location>
</feature>
<feature type="region of interest" description="Disordered" evidence="1">
    <location>
        <begin position="85"/>
        <end position="124"/>
    </location>
</feature>
<evidence type="ECO:0000313" key="5">
    <source>
        <dbReference type="RGD" id="621454"/>
    </source>
</evidence>
<organism evidence="3">
    <name type="scientific">Rattus norvegicus</name>
    <name type="common">Rat</name>
    <dbReference type="NCBI Taxonomy" id="10116"/>
    <lineage>
        <taxon>Eukaryota</taxon>
        <taxon>Metazoa</taxon>
        <taxon>Chordata</taxon>
        <taxon>Craniata</taxon>
        <taxon>Vertebrata</taxon>
        <taxon>Euteleostomi</taxon>
        <taxon>Mammalia</taxon>
        <taxon>Eutheria</taxon>
        <taxon>Euarchontoglires</taxon>
        <taxon>Glires</taxon>
        <taxon>Rodentia</taxon>
        <taxon>Myomorpha</taxon>
        <taxon>Muroidea</taxon>
        <taxon>Muridae</taxon>
        <taxon>Murinae</taxon>
        <taxon>Rattus</taxon>
    </lineage>
</organism>
<dbReference type="OMA" id="KAVWDEF"/>
<feature type="signal peptide" evidence="2">
    <location>
        <begin position="1"/>
        <end position="17"/>
    </location>
</feature>
<reference evidence="4" key="2">
    <citation type="journal article" date="2005" name="Genome Res.">
        <title>Gene and alternative splicing annotation with AIR.</title>
        <authorList>
            <person name="Florea L."/>
            <person name="Di Francesco V."/>
            <person name="Miller J."/>
            <person name="Turner R."/>
            <person name="Yao A."/>
            <person name="Harris M."/>
            <person name="Walenz B."/>
            <person name="Mobarry C."/>
            <person name="Merkulov G.V."/>
            <person name="Charlab R."/>
            <person name="Dew I."/>
            <person name="Deng Z."/>
            <person name="Istrail S."/>
            <person name="Li P."/>
            <person name="Sutton G."/>
        </authorList>
    </citation>
    <scope>NUCLEOTIDE SEQUENCE</scope>
    <source>
        <strain evidence="4">BN</strain>
    </source>
</reference>
<dbReference type="OrthoDB" id="9631170at2759"/>
<evidence type="ECO:0000256" key="1">
    <source>
        <dbReference type="SAM" id="MobiDB-lite"/>
    </source>
</evidence>
<feature type="compositionally biased region" description="Acidic residues" evidence="1">
    <location>
        <begin position="105"/>
        <end position="115"/>
    </location>
</feature>
<dbReference type="AlphaFoldDB" id="F7EWR8"/>
<accession>F7EWR8</accession>
<sequence length="124" mass="13928">MTPTVFLVILCLGVASAAILPDTTLYAELQEQKGKEGFRKAVWDEFMKTVKLYNSKSDQEEEELDIEMSALSELTDEDFMKIMTSISHSMSGEDENQAQSLGDVPEFEDLVESGDEIPIQEQLE</sequence>
<dbReference type="CTD" id="21984"/>
<dbReference type="RefSeq" id="NP_742070.1">
    <property type="nucleotide sequence ID" value="NM_172073.1"/>
</dbReference>
<dbReference type="SMR" id="F7EWR8"/>
<dbReference type="KEGG" id="rno:64509"/>
<gene>
    <name evidence="4 5" type="primary">Tpbpa</name>
    <name evidence="4" type="ORF">rCG_24300</name>
</gene>
<reference evidence="4" key="3">
    <citation type="submission" date="2005-07" db="EMBL/GenBank/DDBJ databases">
        <authorList>
            <person name="Mural R.J."/>
            <person name="Li P.W."/>
            <person name="Adams M.D."/>
            <person name="Amanatides P.G."/>
            <person name="Baden-Tillson H."/>
            <person name="Barnstead M."/>
            <person name="Chin S.H."/>
            <person name="Dew I."/>
            <person name="Evans C.A."/>
            <person name="Ferriera S."/>
            <person name="Flanigan M."/>
            <person name="Fosler C."/>
            <person name="Glodek A."/>
            <person name="Gu Z."/>
            <person name="Holt R.A."/>
            <person name="Jennings D."/>
            <person name="Kraft C.L."/>
            <person name="Lu F."/>
            <person name="Nguyen T."/>
            <person name="Nusskern D.R."/>
            <person name="Pfannkoch C.M."/>
            <person name="Sitter C."/>
            <person name="Sutton G.G."/>
            <person name="Venter J.C."/>
            <person name="Wang Z."/>
            <person name="Woodage T."/>
            <person name="Zheng X.H."/>
            <person name="Zhong F."/>
        </authorList>
    </citation>
    <scope>NUCLEOTIDE SEQUENCE</scope>
    <source>
        <strain evidence="4">BN</strain>
    </source>
</reference>
<dbReference type="HOGENOM" id="CLU_2037309_0_0_1"/>
<dbReference type="GeneID" id="64509"/>
<dbReference type="AGR" id="RGD:621454"/>
<protein>
    <submittedName>
        <fullName evidence="3">Spongiotrophoblast specific protein</fullName>
    </submittedName>
    <submittedName>
        <fullName evidence="4">Trophoblast specific protein alpha</fullName>
    </submittedName>
</protein>
<proteinExistence type="evidence at transcript level"/>
<dbReference type="EMBL" id="AB009890">
    <property type="protein sequence ID" value="BAA32481.1"/>
    <property type="molecule type" value="mRNA"/>
</dbReference>
<evidence type="ECO:0000256" key="2">
    <source>
        <dbReference type="SAM" id="SignalP"/>
    </source>
</evidence>
<dbReference type="Proteomes" id="UP000234681">
    <property type="component" value="Chromosome 17"/>
</dbReference>
<keyword evidence="2" id="KW-0732">Signal</keyword>